<dbReference type="AlphaFoldDB" id="A0A3M6UHS0"/>
<gene>
    <name evidence="1" type="ORF">pdam_00024389</name>
</gene>
<sequence>MFMLQGFLIFSLHCMRNTQFFERYPSTSARNVFRVARLSADQRAFQKKDEHRFSIFYKEQLHKEELTGQSK</sequence>
<evidence type="ECO:0000313" key="2">
    <source>
        <dbReference type="Proteomes" id="UP000275408"/>
    </source>
</evidence>
<dbReference type="EMBL" id="RCHS01001490">
    <property type="protein sequence ID" value="RMX53207.1"/>
    <property type="molecule type" value="Genomic_DNA"/>
</dbReference>
<accession>A0A3M6UHS0</accession>
<evidence type="ECO:0000313" key="1">
    <source>
        <dbReference type="EMBL" id="RMX53207.1"/>
    </source>
</evidence>
<protein>
    <submittedName>
        <fullName evidence="1">Uncharacterized protein</fullName>
    </submittedName>
</protein>
<organism evidence="1 2">
    <name type="scientific">Pocillopora damicornis</name>
    <name type="common">Cauliflower coral</name>
    <name type="synonym">Millepora damicornis</name>
    <dbReference type="NCBI Taxonomy" id="46731"/>
    <lineage>
        <taxon>Eukaryota</taxon>
        <taxon>Metazoa</taxon>
        <taxon>Cnidaria</taxon>
        <taxon>Anthozoa</taxon>
        <taxon>Hexacorallia</taxon>
        <taxon>Scleractinia</taxon>
        <taxon>Astrocoeniina</taxon>
        <taxon>Pocilloporidae</taxon>
        <taxon>Pocillopora</taxon>
    </lineage>
</organism>
<keyword evidence="2" id="KW-1185">Reference proteome</keyword>
<comment type="caution">
    <text evidence="1">The sequence shown here is derived from an EMBL/GenBank/DDBJ whole genome shotgun (WGS) entry which is preliminary data.</text>
</comment>
<dbReference type="Proteomes" id="UP000275408">
    <property type="component" value="Unassembled WGS sequence"/>
</dbReference>
<proteinExistence type="predicted"/>
<reference evidence="1 2" key="1">
    <citation type="journal article" date="2018" name="Sci. Rep.">
        <title>Comparative analysis of the Pocillopora damicornis genome highlights role of immune system in coral evolution.</title>
        <authorList>
            <person name="Cunning R."/>
            <person name="Bay R.A."/>
            <person name="Gillette P."/>
            <person name="Baker A.C."/>
            <person name="Traylor-Knowles N."/>
        </authorList>
    </citation>
    <scope>NUCLEOTIDE SEQUENCE [LARGE SCALE GENOMIC DNA]</scope>
    <source>
        <strain evidence="1">RSMAS</strain>
        <tissue evidence="1">Whole animal</tissue>
    </source>
</reference>
<name>A0A3M6UHS0_POCDA</name>